<feature type="region of interest" description="Disordered" evidence="1">
    <location>
        <begin position="1"/>
        <end position="29"/>
    </location>
</feature>
<dbReference type="GO" id="GO:0005683">
    <property type="term" value="C:U7 snRNP"/>
    <property type="evidence" value="ECO:0007669"/>
    <property type="project" value="TreeGrafter"/>
</dbReference>
<proteinExistence type="predicted"/>
<evidence type="ECO:0000256" key="1">
    <source>
        <dbReference type="SAM" id="MobiDB-lite"/>
    </source>
</evidence>
<dbReference type="GO" id="GO:0071209">
    <property type="term" value="F:U7 snRNA binding"/>
    <property type="evidence" value="ECO:0007669"/>
    <property type="project" value="InterPro"/>
</dbReference>
<name>A0A3R7MQ49_PENVA</name>
<dbReference type="InterPro" id="IPR010920">
    <property type="entry name" value="LSM_dom_sf"/>
</dbReference>
<evidence type="ECO:0000313" key="3">
    <source>
        <dbReference type="EMBL" id="ROT82948.1"/>
    </source>
</evidence>
<dbReference type="InterPro" id="IPR001163">
    <property type="entry name" value="Sm_dom_euk/arc"/>
</dbReference>
<feature type="compositionally biased region" description="Acidic residues" evidence="1">
    <location>
        <begin position="1"/>
        <end position="10"/>
    </location>
</feature>
<dbReference type="CDD" id="cd01739">
    <property type="entry name" value="LSm11_M"/>
    <property type="match status" value="1"/>
</dbReference>
<dbReference type="PANTHER" id="PTHR21415:SF1">
    <property type="entry name" value="U7 SNRNA-ASSOCIATED SM-LIKE PROTEIN LSM11"/>
    <property type="match status" value="1"/>
</dbReference>
<dbReference type="GO" id="GO:0006398">
    <property type="term" value="P:mRNA 3'-end processing by stem-loop binding and cleavage"/>
    <property type="evidence" value="ECO:0007669"/>
    <property type="project" value="TreeGrafter"/>
</dbReference>
<feature type="domain" description="Sm" evidence="2">
    <location>
        <begin position="118"/>
        <end position="172"/>
    </location>
</feature>
<gene>
    <name evidence="3" type="ORF">C7M84_023873</name>
</gene>
<accession>A0A3R7MQ49</accession>
<feature type="compositionally biased region" description="Basic and acidic residues" evidence="1">
    <location>
        <begin position="198"/>
        <end position="211"/>
    </location>
</feature>
<evidence type="ECO:0000259" key="2">
    <source>
        <dbReference type="Pfam" id="PF01423"/>
    </source>
</evidence>
<keyword evidence="4" id="KW-1185">Reference proteome</keyword>
<reference evidence="3 4" key="2">
    <citation type="submission" date="2019-01" db="EMBL/GenBank/DDBJ databases">
        <title>The decoding of complex shrimp genome reveals the adaptation for benthos swimmer, frequently molting mechanism and breeding impact on genome.</title>
        <authorList>
            <person name="Sun Y."/>
            <person name="Gao Y."/>
            <person name="Yu Y."/>
        </authorList>
    </citation>
    <scope>NUCLEOTIDE SEQUENCE [LARGE SCALE GENOMIC DNA]</scope>
    <source>
        <tissue evidence="3">Muscle</tissue>
    </source>
</reference>
<organism evidence="3 4">
    <name type="scientific">Penaeus vannamei</name>
    <name type="common">Whiteleg shrimp</name>
    <name type="synonym">Litopenaeus vannamei</name>
    <dbReference type="NCBI Taxonomy" id="6689"/>
    <lineage>
        <taxon>Eukaryota</taxon>
        <taxon>Metazoa</taxon>
        <taxon>Ecdysozoa</taxon>
        <taxon>Arthropoda</taxon>
        <taxon>Crustacea</taxon>
        <taxon>Multicrustacea</taxon>
        <taxon>Malacostraca</taxon>
        <taxon>Eumalacostraca</taxon>
        <taxon>Eucarida</taxon>
        <taxon>Decapoda</taxon>
        <taxon>Dendrobranchiata</taxon>
        <taxon>Penaeoidea</taxon>
        <taxon>Penaeidae</taxon>
        <taxon>Penaeus</taxon>
    </lineage>
</organism>
<reference evidence="3 4" key="1">
    <citation type="submission" date="2018-04" db="EMBL/GenBank/DDBJ databases">
        <authorList>
            <person name="Zhang X."/>
            <person name="Yuan J."/>
            <person name="Li F."/>
            <person name="Xiang J."/>
        </authorList>
    </citation>
    <scope>NUCLEOTIDE SEQUENCE [LARGE SCALE GENOMIC DNA]</scope>
    <source>
        <tissue evidence="3">Muscle</tissue>
    </source>
</reference>
<dbReference type="OrthoDB" id="10002367at2759"/>
<dbReference type="InterPro" id="IPR039267">
    <property type="entry name" value="Lsm11"/>
</dbReference>
<dbReference type="Proteomes" id="UP000283509">
    <property type="component" value="Unassembled WGS sequence"/>
</dbReference>
<dbReference type="PANTHER" id="PTHR21415">
    <property type="entry name" value="U7 SNRNA-ASSOCIATED SM-LIKE PROTEIN LSM11"/>
    <property type="match status" value="1"/>
</dbReference>
<dbReference type="AlphaFoldDB" id="A0A3R7MQ49"/>
<dbReference type="SUPFAM" id="SSF50182">
    <property type="entry name" value="Sm-like ribonucleoproteins"/>
    <property type="match status" value="1"/>
</dbReference>
<sequence length="273" mass="30633">MASQDQELDFLSESFNPEKVLSSTETEVPVPEAEEYEDLNVLRNVVHSQTFNVIRELPGVYGHGGIPKAPVNTGPVERKFTEEQGLLQGRGPRRRRNVISRMQEMKGPLAVLRRCKEENIRVKVYTRNQSEVRGVLTGFVVAFDKHWNLALRDVDEVFQKKIRCKKHALGDVSRYLNVGDLSIRDDLEDVDSVSGHSGSEEEAKNPRRVKDPTPAWVAAATWERHAPLENTRSGSRRTTFAAAKPGRDPRLEGPLEVGEGPGLDAALHEPELR</sequence>
<dbReference type="Pfam" id="PF01423">
    <property type="entry name" value="LSM"/>
    <property type="match status" value="1"/>
</dbReference>
<dbReference type="EMBL" id="QCYY01000756">
    <property type="protein sequence ID" value="ROT82948.1"/>
    <property type="molecule type" value="Genomic_DNA"/>
</dbReference>
<dbReference type="Gene3D" id="2.30.30.100">
    <property type="match status" value="1"/>
</dbReference>
<evidence type="ECO:0000313" key="4">
    <source>
        <dbReference type="Proteomes" id="UP000283509"/>
    </source>
</evidence>
<dbReference type="STRING" id="6689.A0A3R7MQ49"/>
<dbReference type="InterPro" id="IPR034109">
    <property type="entry name" value="Lsm11_M"/>
</dbReference>
<feature type="region of interest" description="Disordered" evidence="1">
    <location>
        <begin position="189"/>
        <end position="273"/>
    </location>
</feature>
<protein>
    <recommendedName>
        <fullName evidence="2">Sm domain-containing protein</fullName>
    </recommendedName>
</protein>
<comment type="caution">
    <text evidence="3">The sequence shown here is derived from an EMBL/GenBank/DDBJ whole genome shotgun (WGS) entry which is preliminary data.</text>
</comment>